<dbReference type="PANTHER" id="PTHR43370">
    <property type="entry name" value="SUGAR ABC TRANSPORTER INTEGRAL MEMBRANE PROTEIN-RELATED"/>
    <property type="match status" value="1"/>
</dbReference>
<feature type="transmembrane region" description="Helical" evidence="6">
    <location>
        <begin position="292"/>
        <end position="316"/>
    </location>
</feature>
<dbReference type="RefSeq" id="WP_194423588.1">
    <property type="nucleotide sequence ID" value="NZ_BAAAPT010000001.1"/>
</dbReference>
<evidence type="ECO:0000313" key="7">
    <source>
        <dbReference type="EMBL" id="MDZ8160914.1"/>
    </source>
</evidence>
<evidence type="ECO:0000256" key="3">
    <source>
        <dbReference type="ARBA" id="ARBA00022692"/>
    </source>
</evidence>
<feature type="transmembrane region" description="Helical" evidence="6">
    <location>
        <begin position="52"/>
        <end position="70"/>
    </location>
</feature>
<feature type="transmembrane region" description="Helical" evidence="6">
    <location>
        <begin position="377"/>
        <end position="395"/>
    </location>
</feature>
<protein>
    <submittedName>
        <fullName evidence="7">ABC transporter permease</fullName>
    </submittedName>
</protein>
<comment type="subcellular location">
    <subcellularLocation>
        <location evidence="1">Cell membrane</location>
        <topology evidence="1">Multi-pass membrane protein</topology>
    </subcellularLocation>
</comment>
<dbReference type="Proteomes" id="UP001291912">
    <property type="component" value="Unassembled WGS sequence"/>
</dbReference>
<feature type="transmembrane region" description="Helical" evidence="6">
    <location>
        <begin position="256"/>
        <end position="280"/>
    </location>
</feature>
<organism evidence="7 8">
    <name type="scientific">Microbacterium aquimaris</name>
    <dbReference type="NCBI Taxonomy" id="459816"/>
    <lineage>
        <taxon>Bacteria</taxon>
        <taxon>Bacillati</taxon>
        <taxon>Actinomycetota</taxon>
        <taxon>Actinomycetes</taxon>
        <taxon>Micrococcales</taxon>
        <taxon>Microbacteriaceae</taxon>
        <taxon>Microbacterium</taxon>
    </lineage>
</organism>
<keyword evidence="2" id="KW-1003">Cell membrane</keyword>
<feature type="transmembrane region" description="Helical" evidence="6">
    <location>
        <begin position="328"/>
        <end position="348"/>
    </location>
</feature>
<dbReference type="PANTHER" id="PTHR43370:SF1">
    <property type="entry name" value="GUANOSINE ABC TRANSPORTER PERMEASE PROTEIN NUPQ"/>
    <property type="match status" value="1"/>
</dbReference>
<evidence type="ECO:0000256" key="5">
    <source>
        <dbReference type="ARBA" id="ARBA00023136"/>
    </source>
</evidence>
<sequence>MTVTSTRPDLTPPTTRTRRVPRWVWVVLIAMSVPLVAVLAETPDLTSEGLTGATLRFTVPILLAGLGGLWAERGGTLNIGLDGMMIIGSWTGAWVALSYGPWAALLGGVIGGAFAGVFQALLTQNLGVDQAISGIVVNMMAIGLVRFLSSVTFAEEPGGSITQSPTLEQLPLVSLPGAELVLGALAGQGILFVSDAAAIMLGLVTDVSVGTLLAFSLVPITWWVLAKTRFGLRVRATGENPAAADSLGVSPYRIHYLTQGISGALAGLGGAYMVVVASSLYREGQIAGRGFIGLATVIFGNWHPGGVLTGSLLFGFTDALRTRQEASVNALLLLGAAILLARCVWLFAANRRKESLWYGAFGLPVLLWYLFGDGVPSELVSIAPYLVTLVVLMAAHHTLRPPAAVGVPYRRSEE</sequence>
<keyword evidence="8" id="KW-1185">Reference proteome</keyword>
<feature type="transmembrane region" description="Helical" evidence="6">
    <location>
        <begin position="355"/>
        <end position="371"/>
    </location>
</feature>
<feature type="transmembrane region" description="Helical" evidence="6">
    <location>
        <begin position="102"/>
        <end position="122"/>
    </location>
</feature>
<gene>
    <name evidence="7" type="ORF">R2Q92_03640</name>
</gene>
<evidence type="ECO:0000313" key="8">
    <source>
        <dbReference type="Proteomes" id="UP001291912"/>
    </source>
</evidence>
<keyword evidence="3 6" id="KW-0812">Transmembrane</keyword>
<dbReference type="Pfam" id="PF02653">
    <property type="entry name" value="BPD_transp_2"/>
    <property type="match status" value="1"/>
</dbReference>
<name>A0ABU5N4B5_9MICO</name>
<evidence type="ECO:0000256" key="1">
    <source>
        <dbReference type="ARBA" id="ARBA00004651"/>
    </source>
</evidence>
<evidence type="ECO:0000256" key="6">
    <source>
        <dbReference type="SAM" id="Phobius"/>
    </source>
</evidence>
<evidence type="ECO:0000256" key="2">
    <source>
        <dbReference type="ARBA" id="ARBA00022475"/>
    </source>
</evidence>
<dbReference type="EMBL" id="JAWJYN010000001">
    <property type="protein sequence ID" value="MDZ8160914.1"/>
    <property type="molecule type" value="Genomic_DNA"/>
</dbReference>
<dbReference type="CDD" id="cd06580">
    <property type="entry name" value="TM_PBP1_transp_TpRbsC_like"/>
    <property type="match status" value="1"/>
</dbReference>
<feature type="transmembrane region" description="Helical" evidence="6">
    <location>
        <begin position="200"/>
        <end position="225"/>
    </location>
</feature>
<evidence type="ECO:0000256" key="4">
    <source>
        <dbReference type="ARBA" id="ARBA00022989"/>
    </source>
</evidence>
<feature type="transmembrane region" description="Helical" evidence="6">
    <location>
        <begin position="23"/>
        <end position="40"/>
    </location>
</feature>
<keyword evidence="4 6" id="KW-1133">Transmembrane helix</keyword>
<reference evidence="7 8" key="1">
    <citation type="submission" date="2023-10" db="EMBL/GenBank/DDBJ databases">
        <title>Microbacterium xanthum sp. nov., isolated from seaweed.</title>
        <authorList>
            <person name="Lee S.D."/>
        </authorList>
    </citation>
    <scope>NUCLEOTIDE SEQUENCE [LARGE SCALE GENOMIC DNA]</scope>
    <source>
        <strain evidence="7 8">KCTC 19124</strain>
    </source>
</reference>
<proteinExistence type="predicted"/>
<dbReference type="InterPro" id="IPR001851">
    <property type="entry name" value="ABC_transp_permease"/>
</dbReference>
<feature type="transmembrane region" description="Helical" evidence="6">
    <location>
        <begin position="173"/>
        <end position="193"/>
    </location>
</feature>
<feature type="transmembrane region" description="Helical" evidence="6">
    <location>
        <begin position="134"/>
        <end position="153"/>
    </location>
</feature>
<accession>A0ABU5N4B5</accession>
<comment type="caution">
    <text evidence="7">The sequence shown here is derived from an EMBL/GenBank/DDBJ whole genome shotgun (WGS) entry which is preliminary data.</text>
</comment>
<keyword evidence="5 6" id="KW-0472">Membrane</keyword>